<feature type="transmembrane region" description="Helical" evidence="2">
    <location>
        <begin position="168"/>
        <end position="188"/>
    </location>
</feature>
<evidence type="ECO:0000256" key="2">
    <source>
        <dbReference type="SAM" id="Phobius"/>
    </source>
</evidence>
<proteinExistence type="predicted"/>
<keyword evidence="2" id="KW-1133">Transmembrane helix</keyword>
<dbReference type="Pfam" id="PF10067">
    <property type="entry name" value="DUF2306"/>
    <property type="match status" value="1"/>
</dbReference>
<reference evidence="3 4" key="1">
    <citation type="submission" date="2020-03" db="EMBL/GenBank/DDBJ databases">
        <title>Whole genome shotgun sequence of Phytohabitans suffuscus NBRC 105367.</title>
        <authorList>
            <person name="Komaki H."/>
            <person name="Tamura T."/>
        </authorList>
    </citation>
    <scope>NUCLEOTIDE SEQUENCE [LARGE SCALE GENOMIC DNA]</scope>
    <source>
        <strain evidence="3 4">NBRC 105367</strain>
    </source>
</reference>
<gene>
    <name evidence="3" type="ORF">Psuf_004490</name>
</gene>
<evidence type="ECO:0000313" key="3">
    <source>
        <dbReference type="EMBL" id="BCB83136.1"/>
    </source>
</evidence>
<feature type="region of interest" description="Disordered" evidence="1">
    <location>
        <begin position="255"/>
        <end position="274"/>
    </location>
</feature>
<feature type="transmembrane region" description="Helical" evidence="2">
    <location>
        <begin position="200"/>
        <end position="224"/>
    </location>
</feature>
<accession>A0A6F8YAK5</accession>
<protein>
    <submittedName>
        <fullName evidence="3">Uncharacterized protein</fullName>
    </submittedName>
</protein>
<feature type="transmembrane region" description="Helical" evidence="2">
    <location>
        <begin position="230"/>
        <end position="247"/>
    </location>
</feature>
<dbReference type="Proteomes" id="UP000503011">
    <property type="component" value="Chromosome"/>
</dbReference>
<dbReference type="EMBL" id="AP022871">
    <property type="protein sequence ID" value="BCB83136.1"/>
    <property type="molecule type" value="Genomic_DNA"/>
</dbReference>
<keyword evidence="2" id="KW-0472">Membrane</keyword>
<feature type="compositionally biased region" description="Low complexity" evidence="1">
    <location>
        <begin position="258"/>
        <end position="272"/>
    </location>
</feature>
<evidence type="ECO:0000256" key="1">
    <source>
        <dbReference type="SAM" id="MobiDB-lite"/>
    </source>
</evidence>
<keyword evidence="4" id="KW-1185">Reference proteome</keyword>
<keyword evidence="2" id="KW-0812">Transmembrane</keyword>
<dbReference type="KEGG" id="psuu:Psuf_004490"/>
<organism evidence="3 4">
    <name type="scientific">Phytohabitans suffuscus</name>
    <dbReference type="NCBI Taxonomy" id="624315"/>
    <lineage>
        <taxon>Bacteria</taxon>
        <taxon>Bacillati</taxon>
        <taxon>Actinomycetota</taxon>
        <taxon>Actinomycetes</taxon>
        <taxon>Micromonosporales</taxon>
        <taxon>Micromonosporaceae</taxon>
    </lineage>
</organism>
<dbReference type="InterPro" id="IPR018750">
    <property type="entry name" value="DUF2306_membrane"/>
</dbReference>
<sequence>MARYQGWDAPYAIEQAKEFVTTMATAQADVPGDWLQIAVARTGDGSLVGDVRWLHRRTRRGPSRSGSPSLPSVKDAATREAVSLLLRYLFGQPGTPRRHFLCCSTSCVPPCSRSWDVFQFLAGCAQAVARLAPESGTGSRGRRVGVALSALWLNQLFPRADAAREVLYPFRMVVGAAMLVTIVLGFAAARRRDFARHRAWMIRSYAIGLVAGTQVFTLGFGAAIFGAGNLPTALLVGAAWAINLAVAERQIRKRPHRGTPCGAGPGATAMTGRITPGDGVPGYELRLEGHLDNHWYDWDSGLTMHHESDGTTTLRSPGLDQAALHGDLRATWAPPSSRSRPDEAHAGREQPDEPGGEP</sequence>
<feature type="compositionally biased region" description="Basic and acidic residues" evidence="1">
    <location>
        <begin position="339"/>
        <end position="351"/>
    </location>
</feature>
<dbReference type="AlphaFoldDB" id="A0A6F8YAK5"/>
<reference evidence="3 4" key="2">
    <citation type="submission" date="2020-03" db="EMBL/GenBank/DDBJ databases">
        <authorList>
            <person name="Ichikawa N."/>
            <person name="Kimura A."/>
            <person name="Kitahashi Y."/>
            <person name="Uohara A."/>
        </authorList>
    </citation>
    <scope>NUCLEOTIDE SEQUENCE [LARGE SCALE GENOMIC DNA]</scope>
    <source>
        <strain evidence="3 4">NBRC 105367</strain>
    </source>
</reference>
<evidence type="ECO:0000313" key="4">
    <source>
        <dbReference type="Proteomes" id="UP000503011"/>
    </source>
</evidence>
<feature type="region of interest" description="Disordered" evidence="1">
    <location>
        <begin position="307"/>
        <end position="358"/>
    </location>
</feature>
<name>A0A6F8YAK5_9ACTN</name>